<evidence type="ECO:0000256" key="1">
    <source>
        <dbReference type="SAM" id="MobiDB-lite"/>
    </source>
</evidence>
<dbReference type="VEuPathDB" id="ToxoDB:CSUI_003934"/>
<dbReference type="RefSeq" id="XP_067923896.1">
    <property type="nucleotide sequence ID" value="XM_068064129.1"/>
</dbReference>
<dbReference type="Proteomes" id="UP000221165">
    <property type="component" value="Unassembled WGS sequence"/>
</dbReference>
<gene>
    <name evidence="3" type="ORF">CSUI_003934</name>
</gene>
<dbReference type="Pfam" id="PF04092">
    <property type="entry name" value="SAG"/>
    <property type="match status" value="1"/>
</dbReference>
<accession>A0A2C6L0J2</accession>
<dbReference type="Gene3D" id="2.60.40.1320">
    <property type="entry name" value="SRS domain"/>
    <property type="match status" value="1"/>
</dbReference>
<comment type="caution">
    <text evidence="3">The sequence shown here is derived from an EMBL/GenBank/DDBJ whole genome shotgun (WGS) entry which is preliminary data.</text>
</comment>
<dbReference type="GO" id="GO:0016020">
    <property type="term" value="C:membrane"/>
    <property type="evidence" value="ECO:0007669"/>
    <property type="project" value="InterPro"/>
</dbReference>
<dbReference type="SUPFAM" id="SSF74877">
    <property type="entry name" value="Major surface antigen p30, SAG1"/>
    <property type="match status" value="1"/>
</dbReference>
<dbReference type="OrthoDB" id="10302482at2759"/>
<sequence>MSYGVQPTGAADPGTGHGTTEALQLGAGSRRLDAAVGCLVRVTVKAKPETECSSKGGSLNLRLNPDQGSVSFSCGASVNTLKPSLATAYYGQDCSETEIPLKGVAEGAALEMNDSSGVYTLVLPTAPLKPLELCYVCAESSDSDRDSESCKVRISVEGAVPRRAKESTGGASAGGANIIVLLAGASLASWAT</sequence>
<evidence type="ECO:0000313" key="3">
    <source>
        <dbReference type="EMBL" id="PHJ22219.1"/>
    </source>
</evidence>
<dbReference type="InterPro" id="IPR036755">
    <property type="entry name" value="SRS_dom_sf"/>
</dbReference>
<proteinExistence type="predicted"/>
<protein>
    <recommendedName>
        <fullName evidence="2">SRS domain-containing protein</fullName>
    </recommendedName>
</protein>
<feature type="region of interest" description="Disordered" evidence="1">
    <location>
        <begin position="1"/>
        <end position="21"/>
    </location>
</feature>
<dbReference type="GeneID" id="94427340"/>
<keyword evidence="4" id="KW-1185">Reference proteome</keyword>
<feature type="domain" description="SRS" evidence="2">
    <location>
        <begin position="52"/>
        <end position="156"/>
    </location>
</feature>
<dbReference type="AlphaFoldDB" id="A0A2C6L0J2"/>
<dbReference type="InterPro" id="IPR007226">
    <property type="entry name" value="SRS_dom"/>
</dbReference>
<evidence type="ECO:0000313" key="4">
    <source>
        <dbReference type="Proteomes" id="UP000221165"/>
    </source>
</evidence>
<reference evidence="3 4" key="1">
    <citation type="journal article" date="2017" name="Int. J. Parasitol.">
        <title>The genome of the protozoan parasite Cystoisospora suis and a reverse vaccinology approach to identify vaccine candidates.</title>
        <authorList>
            <person name="Palmieri N."/>
            <person name="Shrestha A."/>
            <person name="Ruttkowski B."/>
            <person name="Beck T."/>
            <person name="Vogl C."/>
            <person name="Tomley F."/>
            <person name="Blake D.P."/>
            <person name="Joachim A."/>
        </authorList>
    </citation>
    <scope>NUCLEOTIDE SEQUENCE [LARGE SCALE GENOMIC DNA]</scope>
    <source>
        <strain evidence="3 4">Wien I</strain>
    </source>
</reference>
<name>A0A2C6L0J2_9APIC</name>
<dbReference type="EMBL" id="MIGC01001777">
    <property type="protein sequence ID" value="PHJ22219.1"/>
    <property type="molecule type" value="Genomic_DNA"/>
</dbReference>
<organism evidence="3 4">
    <name type="scientific">Cystoisospora suis</name>
    <dbReference type="NCBI Taxonomy" id="483139"/>
    <lineage>
        <taxon>Eukaryota</taxon>
        <taxon>Sar</taxon>
        <taxon>Alveolata</taxon>
        <taxon>Apicomplexa</taxon>
        <taxon>Conoidasida</taxon>
        <taxon>Coccidia</taxon>
        <taxon>Eucoccidiorida</taxon>
        <taxon>Eimeriorina</taxon>
        <taxon>Sarcocystidae</taxon>
        <taxon>Cystoisospora</taxon>
    </lineage>
</organism>
<evidence type="ECO:0000259" key="2">
    <source>
        <dbReference type="Pfam" id="PF04092"/>
    </source>
</evidence>